<evidence type="ECO:0000313" key="4">
    <source>
        <dbReference type="Proteomes" id="UP001151760"/>
    </source>
</evidence>
<dbReference type="SUPFAM" id="SSF56672">
    <property type="entry name" value="DNA/RNA polymerases"/>
    <property type="match status" value="1"/>
</dbReference>
<dbReference type="GO" id="GO:0003964">
    <property type="term" value="F:RNA-directed DNA polymerase activity"/>
    <property type="evidence" value="ECO:0007669"/>
    <property type="project" value="UniProtKB-KW"/>
</dbReference>
<reference evidence="3" key="1">
    <citation type="journal article" date="2022" name="Int. J. Mol. Sci.">
        <title>Draft Genome of Tanacetum Coccineum: Genomic Comparison of Closely Related Tanacetum-Family Plants.</title>
        <authorList>
            <person name="Yamashiro T."/>
            <person name="Shiraishi A."/>
            <person name="Nakayama K."/>
            <person name="Satake H."/>
        </authorList>
    </citation>
    <scope>NUCLEOTIDE SEQUENCE</scope>
</reference>
<organism evidence="3 4">
    <name type="scientific">Tanacetum coccineum</name>
    <dbReference type="NCBI Taxonomy" id="301880"/>
    <lineage>
        <taxon>Eukaryota</taxon>
        <taxon>Viridiplantae</taxon>
        <taxon>Streptophyta</taxon>
        <taxon>Embryophyta</taxon>
        <taxon>Tracheophyta</taxon>
        <taxon>Spermatophyta</taxon>
        <taxon>Magnoliopsida</taxon>
        <taxon>eudicotyledons</taxon>
        <taxon>Gunneridae</taxon>
        <taxon>Pentapetalae</taxon>
        <taxon>asterids</taxon>
        <taxon>campanulids</taxon>
        <taxon>Asterales</taxon>
        <taxon>Asteraceae</taxon>
        <taxon>Asteroideae</taxon>
        <taxon>Anthemideae</taxon>
        <taxon>Anthemidinae</taxon>
        <taxon>Tanacetum</taxon>
    </lineage>
</organism>
<sequence length="248" mass="27329">MQSLAGKLAALNRFLSRSAEKSLPFFETLKDITKENKHDYRWTEKAKDAFQELKKMILDLPVLTTPLPKKTLFVYLAASKEAVNAVLLVVRKGKQRLKIEKIQAHPITVITDQPIKQILNKADTSGKLAQYSVELGAYNITYKPCNAIKGQVLADFINEIPMGNGASSAKGSGAGLVLISPTKTEYTYALRLNFESTNNQAEYEALLAGLRITKKMGVQSLSVNVDSKLVASQINGNYKACKENDCSN</sequence>
<dbReference type="Pfam" id="PF13456">
    <property type="entry name" value="RVT_3"/>
    <property type="match status" value="1"/>
</dbReference>
<dbReference type="InterPro" id="IPR043502">
    <property type="entry name" value="DNA/RNA_pol_sf"/>
</dbReference>
<name>A0ABQ5FM62_9ASTR</name>
<gene>
    <name evidence="3" type="ORF">Tco_1015876</name>
</gene>
<dbReference type="PANTHER" id="PTHR48475">
    <property type="entry name" value="RIBONUCLEASE H"/>
    <property type="match status" value="1"/>
</dbReference>
<dbReference type="InterPro" id="IPR002156">
    <property type="entry name" value="RNaseH_domain"/>
</dbReference>
<evidence type="ECO:0000313" key="3">
    <source>
        <dbReference type="EMBL" id="GJT64396.1"/>
    </source>
</evidence>
<evidence type="ECO:0000259" key="2">
    <source>
        <dbReference type="Pfam" id="PF17919"/>
    </source>
</evidence>
<dbReference type="Pfam" id="PF17919">
    <property type="entry name" value="RT_RNaseH_2"/>
    <property type="match status" value="1"/>
</dbReference>
<protein>
    <submittedName>
        <fullName evidence="3">Reverse transcriptase domain-containing protein</fullName>
    </submittedName>
</protein>
<keyword evidence="3" id="KW-0695">RNA-directed DNA polymerase</keyword>
<dbReference type="InterPro" id="IPR012337">
    <property type="entry name" value="RNaseH-like_sf"/>
</dbReference>
<dbReference type="Gene3D" id="3.30.70.270">
    <property type="match status" value="1"/>
</dbReference>
<evidence type="ECO:0000259" key="1">
    <source>
        <dbReference type="Pfam" id="PF13456"/>
    </source>
</evidence>
<reference evidence="3" key="2">
    <citation type="submission" date="2022-01" db="EMBL/GenBank/DDBJ databases">
        <authorList>
            <person name="Yamashiro T."/>
            <person name="Shiraishi A."/>
            <person name="Satake H."/>
            <person name="Nakayama K."/>
        </authorList>
    </citation>
    <scope>NUCLEOTIDE SEQUENCE</scope>
</reference>
<keyword evidence="4" id="KW-1185">Reference proteome</keyword>
<dbReference type="InterPro" id="IPR043128">
    <property type="entry name" value="Rev_trsase/Diguanyl_cyclase"/>
</dbReference>
<dbReference type="InterPro" id="IPR041577">
    <property type="entry name" value="RT_RNaseH_2"/>
</dbReference>
<comment type="caution">
    <text evidence="3">The sequence shown here is derived from an EMBL/GenBank/DDBJ whole genome shotgun (WGS) entry which is preliminary data.</text>
</comment>
<feature type="domain" description="Reverse transcriptase/retrotransposon-derived protein RNase H-like" evidence="2">
    <location>
        <begin position="42"/>
        <end position="95"/>
    </location>
</feature>
<dbReference type="EMBL" id="BQNB010017540">
    <property type="protein sequence ID" value="GJT64396.1"/>
    <property type="molecule type" value="Genomic_DNA"/>
</dbReference>
<accession>A0ABQ5FM62</accession>
<keyword evidence="3" id="KW-0808">Transferase</keyword>
<dbReference type="SUPFAM" id="SSF53098">
    <property type="entry name" value="Ribonuclease H-like"/>
    <property type="match status" value="1"/>
</dbReference>
<proteinExistence type="predicted"/>
<dbReference type="InterPro" id="IPR036397">
    <property type="entry name" value="RNaseH_sf"/>
</dbReference>
<dbReference type="Gene3D" id="3.30.420.10">
    <property type="entry name" value="Ribonuclease H-like superfamily/Ribonuclease H"/>
    <property type="match status" value="1"/>
</dbReference>
<dbReference type="Proteomes" id="UP001151760">
    <property type="component" value="Unassembled WGS sequence"/>
</dbReference>
<dbReference type="PANTHER" id="PTHR48475:SF2">
    <property type="entry name" value="RIBONUCLEASE H"/>
    <property type="match status" value="1"/>
</dbReference>
<keyword evidence="3" id="KW-0548">Nucleotidyltransferase</keyword>
<feature type="domain" description="RNase H type-1" evidence="1">
    <location>
        <begin position="171"/>
        <end position="239"/>
    </location>
</feature>